<evidence type="ECO:0000256" key="1">
    <source>
        <dbReference type="SAM" id="SignalP"/>
    </source>
</evidence>
<dbReference type="EMBL" id="CAJVCH010197502">
    <property type="protein sequence ID" value="CAG7730646.1"/>
    <property type="molecule type" value="Genomic_DNA"/>
</dbReference>
<accession>A0A8J2KSP6</accession>
<dbReference type="OrthoDB" id="5835829at2759"/>
<dbReference type="Proteomes" id="UP000708208">
    <property type="component" value="Unassembled WGS sequence"/>
</dbReference>
<comment type="caution">
    <text evidence="2">The sequence shown here is derived from an EMBL/GenBank/DDBJ whole genome shotgun (WGS) entry which is preliminary data.</text>
</comment>
<keyword evidence="1" id="KW-0732">Signal</keyword>
<organism evidence="2 3">
    <name type="scientific">Allacma fusca</name>
    <dbReference type="NCBI Taxonomy" id="39272"/>
    <lineage>
        <taxon>Eukaryota</taxon>
        <taxon>Metazoa</taxon>
        <taxon>Ecdysozoa</taxon>
        <taxon>Arthropoda</taxon>
        <taxon>Hexapoda</taxon>
        <taxon>Collembola</taxon>
        <taxon>Symphypleona</taxon>
        <taxon>Sminthuridae</taxon>
        <taxon>Allacma</taxon>
    </lineage>
</organism>
<name>A0A8J2KSP6_9HEXA</name>
<sequence length="228" mass="26346">MYTTRIFLTLTALLGPLNLWGEAGKIFFMIPLTTISEKQVYIPLIDALAQRGHEIVVASITKSKYTAKNNIREFVPLSYKEFVGDIFSDPFEARRSMGRYTSLAFTDYDFIIKGCERVYENPEFQKVLTEKFDLVFRNFWAGPCFNGPLFKFQAPFIILNTLIPVTEPFELTGARLPASVVPFAFGPARSFRMSFLERLENVLLDIHWTLFCTKSPRRKFHRILETSQ</sequence>
<evidence type="ECO:0000313" key="3">
    <source>
        <dbReference type="Proteomes" id="UP000708208"/>
    </source>
</evidence>
<feature type="chain" id="PRO_5035208447" evidence="1">
    <location>
        <begin position="24"/>
        <end position="228"/>
    </location>
</feature>
<gene>
    <name evidence="2" type="ORF">AFUS01_LOCUS19271</name>
</gene>
<keyword evidence="3" id="KW-1185">Reference proteome</keyword>
<protein>
    <submittedName>
        <fullName evidence="2">Uncharacterized protein</fullName>
    </submittedName>
</protein>
<dbReference type="AlphaFoldDB" id="A0A8J2KSP6"/>
<evidence type="ECO:0000313" key="2">
    <source>
        <dbReference type="EMBL" id="CAG7730646.1"/>
    </source>
</evidence>
<proteinExistence type="predicted"/>
<feature type="signal peptide" evidence="1">
    <location>
        <begin position="1"/>
        <end position="23"/>
    </location>
</feature>
<reference evidence="2" key="1">
    <citation type="submission" date="2021-06" db="EMBL/GenBank/DDBJ databases">
        <authorList>
            <person name="Hodson N. C."/>
            <person name="Mongue J. A."/>
            <person name="Jaron S. K."/>
        </authorList>
    </citation>
    <scope>NUCLEOTIDE SEQUENCE</scope>
</reference>